<dbReference type="AlphaFoldDB" id="A0A7R8WJ50"/>
<dbReference type="PANTHER" id="PTHR21461:SF69">
    <property type="entry name" value="GLYCOSYLTRANSFERASE FAMILY 92 PROTEIN"/>
    <property type="match status" value="1"/>
</dbReference>
<evidence type="ECO:0000256" key="5">
    <source>
        <dbReference type="ARBA" id="ARBA00022692"/>
    </source>
</evidence>
<evidence type="ECO:0000256" key="6">
    <source>
        <dbReference type="ARBA" id="ARBA00022989"/>
    </source>
</evidence>
<sequence>MTGPVPQRTMEHALSNQIDDVKKRVKDSHAKLKNTVNELPNFIRDYMAFHKASCNKPVAENKYMIFTEKHNLEGGGIGDRLRGLVFTFFWAIATNRTFLIYWDNPFNLTEVFQPATDLDWNCNAEEAFNRSTFFYMNGFKKNSKYTKKWSSDENWPAFTAVQTNYYAMYVPKKYPQPMKELFQREKASLHSLSLFEIAFNALLKPSKALTHRLMEIRSAIGLKDPQQPYITMHFRMGKAGNVSWNDPARNSPEDIPKILKCGRKLQRDYSEKFGIAQEQLPLVFLTDSQATKQFVAAQNPDIRTVDSEIIHIDRYVNNREAAPKQGYIDAWAEFLLIRESRCIVKSVSGFSIVASMMGRYTEDDQIVPAISRGISRLGIQSEYFNPLMVSCPLSPQFQGLPLGVTLLSRPHCHDQSIRTIPVHRAIPRELNAPSANSTYPFKFVVCVKGIDYIEDRTFRLVEWIEGQKLMGANHIDTYVFELLPNNSRILDHYVREGFLTKKLYTWPSSLPRTHEERKIQQFKRVTQTIHLEKIPYHDCLLRNHEKYDFILPIDLDEIIVPKQHDSWQAYFSDKLRELGPEKFWK</sequence>
<accession>A0A7R8WJ50</accession>
<dbReference type="PANTHER" id="PTHR21461">
    <property type="entry name" value="GLYCOSYLTRANSFERASE FAMILY 92 PROTEIN"/>
    <property type="match status" value="1"/>
</dbReference>
<proteinExistence type="inferred from homology"/>
<evidence type="ECO:0000256" key="1">
    <source>
        <dbReference type="ARBA" id="ARBA00004167"/>
    </source>
</evidence>
<dbReference type="GO" id="GO:0016757">
    <property type="term" value="F:glycosyltransferase activity"/>
    <property type="evidence" value="ECO:0007669"/>
    <property type="project" value="UniProtKB-UniRule"/>
</dbReference>
<evidence type="ECO:0000256" key="3">
    <source>
        <dbReference type="ARBA" id="ARBA00022676"/>
    </source>
</evidence>
<dbReference type="EMBL" id="OB662358">
    <property type="protein sequence ID" value="CAD7229922.1"/>
    <property type="molecule type" value="Genomic_DNA"/>
</dbReference>
<evidence type="ECO:0000313" key="9">
    <source>
        <dbReference type="EMBL" id="CAD7229922.1"/>
    </source>
</evidence>
<dbReference type="OrthoDB" id="428346at2759"/>
<keyword evidence="5" id="KW-0812">Transmembrane</keyword>
<dbReference type="EC" id="2.4.1.-" evidence="8"/>
<dbReference type="GO" id="GO:0016020">
    <property type="term" value="C:membrane"/>
    <property type="evidence" value="ECO:0007669"/>
    <property type="project" value="UniProtKB-SubCell"/>
</dbReference>
<dbReference type="InterPro" id="IPR008166">
    <property type="entry name" value="Glyco_transf_92"/>
</dbReference>
<gene>
    <name evidence="9" type="ORF">CTOB1V02_LOCUS7787</name>
</gene>
<comment type="similarity">
    <text evidence="2 8">Belongs to the glycosyltransferase 92 family.</text>
</comment>
<reference evidence="9" key="1">
    <citation type="submission" date="2020-11" db="EMBL/GenBank/DDBJ databases">
        <authorList>
            <person name="Tran Van P."/>
        </authorList>
    </citation>
    <scope>NUCLEOTIDE SEQUENCE</scope>
</reference>
<keyword evidence="6" id="KW-1133">Transmembrane helix</keyword>
<keyword evidence="7" id="KW-0472">Membrane</keyword>
<feature type="non-terminal residue" evidence="9">
    <location>
        <position position="1"/>
    </location>
</feature>
<protein>
    <recommendedName>
        <fullName evidence="8">Glycosyltransferase family 92 protein</fullName>
        <ecNumber evidence="8">2.4.1.-</ecNumber>
    </recommendedName>
</protein>
<evidence type="ECO:0000256" key="7">
    <source>
        <dbReference type="ARBA" id="ARBA00023136"/>
    </source>
</evidence>
<evidence type="ECO:0000256" key="2">
    <source>
        <dbReference type="ARBA" id="ARBA00007647"/>
    </source>
</evidence>
<name>A0A7R8WJ50_9CRUS</name>
<comment type="subcellular location">
    <subcellularLocation>
        <location evidence="1">Membrane</location>
        <topology evidence="1">Single-pass membrane protein</topology>
    </subcellularLocation>
</comment>
<evidence type="ECO:0000256" key="4">
    <source>
        <dbReference type="ARBA" id="ARBA00022679"/>
    </source>
</evidence>
<dbReference type="Pfam" id="PF01697">
    <property type="entry name" value="Glyco_transf_92"/>
    <property type="match status" value="1"/>
</dbReference>
<keyword evidence="3 8" id="KW-0328">Glycosyltransferase</keyword>
<evidence type="ECO:0000256" key="8">
    <source>
        <dbReference type="RuleBase" id="RU366017"/>
    </source>
</evidence>
<organism evidence="9">
    <name type="scientific">Cyprideis torosa</name>
    <dbReference type="NCBI Taxonomy" id="163714"/>
    <lineage>
        <taxon>Eukaryota</taxon>
        <taxon>Metazoa</taxon>
        <taxon>Ecdysozoa</taxon>
        <taxon>Arthropoda</taxon>
        <taxon>Crustacea</taxon>
        <taxon>Oligostraca</taxon>
        <taxon>Ostracoda</taxon>
        <taxon>Podocopa</taxon>
        <taxon>Podocopida</taxon>
        <taxon>Cytherocopina</taxon>
        <taxon>Cytheroidea</taxon>
        <taxon>Cytherideidae</taxon>
        <taxon>Cyprideis</taxon>
    </lineage>
</organism>
<dbReference type="GO" id="GO:0005737">
    <property type="term" value="C:cytoplasm"/>
    <property type="evidence" value="ECO:0007669"/>
    <property type="project" value="TreeGrafter"/>
</dbReference>
<keyword evidence="4 8" id="KW-0808">Transferase</keyword>